<evidence type="ECO:0000259" key="3">
    <source>
        <dbReference type="PROSITE" id="PS51186"/>
    </source>
</evidence>
<proteinExistence type="predicted"/>
<dbReference type="PANTHER" id="PTHR43626">
    <property type="entry name" value="ACYL-COA N-ACYLTRANSFERASE"/>
    <property type="match status" value="1"/>
</dbReference>
<evidence type="ECO:0000256" key="1">
    <source>
        <dbReference type="ARBA" id="ARBA00022679"/>
    </source>
</evidence>
<name>A0A1Z1XAB4_9FLOR</name>
<dbReference type="GO" id="GO:0008080">
    <property type="term" value="F:N-acetyltransferase activity"/>
    <property type="evidence" value="ECO:0007669"/>
    <property type="project" value="InterPro"/>
</dbReference>
<dbReference type="CDD" id="cd04301">
    <property type="entry name" value="NAT_SF"/>
    <property type="match status" value="1"/>
</dbReference>
<dbReference type="EMBL" id="KY083065">
    <property type="protein sequence ID" value="ARX95788.1"/>
    <property type="molecule type" value="Genomic_DNA"/>
</dbReference>
<reference evidence="4" key="1">
    <citation type="submission" date="2016-11" db="EMBL/GenBank/DDBJ databases">
        <title>Complete Chloroplast Genome of Thorea hispida.</title>
        <authorList>
            <person name="Nan F."/>
            <person name="Xie S."/>
        </authorList>
    </citation>
    <scope>NUCLEOTIDE SEQUENCE</scope>
</reference>
<dbReference type="InterPro" id="IPR045039">
    <property type="entry name" value="NSI-like"/>
</dbReference>
<dbReference type="InterPro" id="IPR016181">
    <property type="entry name" value="Acyl_CoA_acyltransferase"/>
</dbReference>
<feature type="domain" description="N-acetyltransferase" evidence="3">
    <location>
        <begin position="79"/>
        <end position="209"/>
    </location>
</feature>
<protein>
    <submittedName>
        <fullName evidence="4">GCN5-like N-acetyltransferase</fullName>
    </submittedName>
</protein>
<evidence type="ECO:0000313" key="4">
    <source>
        <dbReference type="EMBL" id="ARX95788.1"/>
    </source>
</evidence>
<dbReference type="GO" id="GO:0005737">
    <property type="term" value="C:cytoplasm"/>
    <property type="evidence" value="ECO:0007669"/>
    <property type="project" value="TreeGrafter"/>
</dbReference>
<dbReference type="Gene3D" id="3.40.630.30">
    <property type="match status" value="1"/>
</dbReference>
<keyword evidence="4" id="KW-0934">Plastid</keyword>
<keyword evidence="2" id="KW-0012">Acyltransferase</keyword>
<accession>A0A1Z1XAB4</accession>
<geneLocation type="chloroplast" evidence="4"/>
<sequence length="209" mass="24698">MVFINYLPIEIELFLKKYIKLIIKKKMNNWYNFFQKNTISTILYPYKQTDFSNPYNSSLLIYNFQHKEKSIDIYLSTSKDINLHDLELLCDAVGWVRRPFRKVKIAIEYSFLTVSLFCIQKNNQKQLIGFARATSDYAFNATIWDVVIHPEFQGKGLGKILMYKMIQYLRSADIITITLFSDPEVLSFYKSIGFLIDPDGVKGMFWYPR</sequence>
<keyword evidence="4" id="KW-0150">Chloroplast</keyword>
<keyword evidence="1 4" id="KW-0808">Transferase</keyword>
<organism evidence="4">
    <name type="scientific">Thorea hispida</name>
    <dbReference type="NCBI Taxonomy" id="202687"/>
    <lineage>
        <taxon>Eukaryota</taxon>
        <taxon>Rhodophyta</taxon>
        <taxon>Florideophyceae</taxon>
        <taxon>Nemaliophycidae</taxon>
        <taxon>Thoreales</taxon>
        <taxon>Thoreaceae</taxon>
        <taxon>Thorea</taxon>
    </lineage>
</organism>
<dbReference type="AlphaFoldDB" id="A0A1Z1XAB4"/>
<evidence type="ECO:0000256" key="2">
    <source>
        <dbReference type="ARBA" id="ARBA00023315"/>
    </source>
</evidence>
<gene>
    <name evidence="4" type="primary">ycf52</name>
</gene>
<dbReference type="Pfam" id="PF00583">
    <property type="entry name" value="Acetyltransf_1"/>
    <property type="match status" value="1"/>
</dbReference>
<dbReference type="PROSITE" id="PS51186">
    <property type="entry name" value="GNAT"/>
    <property type="match status" value="1"/>
</dbReference>
<dbReference type="SUPFAM" id="SSF55729">
    <property type="entry name" value="Acyl-CoA N-acyltransferases (Nat)"/>
    <property type="match status" value="1"/>
</dbReference>
<dbReference type="PANTHER" id="PTHR43626:SF4">
    <property type="entry name" value="GCN5-RELATED N-ACETYLTRANSFERASE 2, CHLOROPLASTIC"/>
    <property type="match status" value="1"/>
</dbReference>
<dbReference type="InterPro" id="IPR000182">
    <property type="entry name" value="GNAT_dom"/>
</dbReference>